<sequence length="392" mass="43258">MRVLRFQMHGLKLHESETLSMDLYASDNVRSTSFTYEALGNGSPVRILTTIGIAGINASGKTTALRALDLVLCIANGKQIGSIANDLMPLIGMVKDSLNTDIIFEHEHHIYRLTSELKHDPHSTGGFSFVRETLAIFPRRMSKAMLSKAFTDLKWKTLTTRGIGVPGQNGELTREVLDYLPNDRSISGALVKGSASNVMANLTPLLPSFVLNPVPQVFSLFDPSIESIFAEGERLHLKFKGEDSDYEMNPMSLINTVSAGTLRGSFILSQALTVLSTGGYLLVDEIENSINKQLVFTIMDLFASSATNPRGAVLVFTTHYPELLDHFTRKDNIWFAVRRSSGFSLVHLADNLSRADVKKSVAFFANEIQGTAPSAKMVRQLRDFTKEIVNAR</sequence>
<dbReference type="InterPro" id="IPR003959">
    <property type="entry name" value="ATPase_AAA_core"/>
</dbReference>
<dbReference type="InterPro" id="IPR027417">
    <property type="entry name" value="P-loop_NTPase"/>
</dbReference>
<dbReference type="PANTHER" id="PTHR40396">
    <property type="entry name" value="ATPASE-LIKE PROTEIN"/>
    <property type="match status" value="1"/>
</dbReference>
<evidence type="ECO:0000313" key="3">
    <source>
        <dbReference type="Proteomes" id="UP000287533"/>
    </source>
</evidence>
<dbReference type="Pfam" id="PF13304">
    <property type="entry name" value="AAA_21"/>
    <property type="match status" value="1"/>
</dbReference>
<dbReference type="PANTHER" id="PTHR40396:SF1">
    <property type="entry name" value="ATPASE AAA-TYPE CORE DOMAIN-CONTAINING PROTEIN"/>
    <property type="match status" value="1"/>
</dbReference>
<gene>
    <name evidence="2" type="ORF">D2E25_1740</name>
</gene>
<protein>
    <submittedName>
        <fullName evidence="2">AAA family ATPase</fullName>
    </submittedName>
</protein>
<name>A0A430FFU3_9BIFI</name>
<reference evidence="2 3" key="1">
    <citation type="submission" date="2018-09" db="EMBL/GenBank/DDBJ databases">
        <title>Characterization of the phylogenetic diversity of five novel species belonging to the genus Bifidobacterium.</title>
        <authorList>
            <person name="Lugli G.A."/>
            <person name="Duranti S."/>
            <person name="Milani C."/>
        </authorList>
    </citation>
    <scope>NUCLEOTIDE SEQUENCE [LARGE SCALE GENOMIC DNA]</scope>
    <source>
        <strain evidence="2 3">2034B</strain>
    </source>
</reference>
<dbReference type="EMBL" id="QXGL01000006">
    <property type="protein sequence ID" value="RSX51765.1"/>
    <property type="molecule type" value="Genomic_DNA"/>
</dbReference>
<evidence type="ECO:0000259" key="1">
    <source>
        <dbReference type="Pfam" id="PF13304"/>
    </source>
</evidence>
<dbReference type="GO" id="GO:0005524">
    <property type="term" value="F:ATP binding"/>
    <property type="evidence" value="ECO:0007669"/>
    <property type="project" value="InterPro"/>
</dbReference>
<organism evidence="2 3">
    <name type="scientific">Bifidobacterium goeldii</name>
    <dbReference type="NCBI Taxonomy" id="2306975"/>
    <lineage>
        <taxon>Bacteria</taxon>
        <taxon>Bacillati</taxon>
        <taxon>Actinomycetota</taxon>
        <taxon>Actinomycetes</taxon>
        <taxon>Bifidobacteriales</taxon>
        <taxon>Bifidobacteriaceae</taxon>
        <taxon>Bifidobacterium</taxon>
    </lineage>
</organism>
<comment type="caution">
    <text evidence="2">The sequence shown here is derived from an EMBL/GenBank/DDBJ whole genome shotgun (WGS) entry which is preliminary data.</text>
</comment>
<dbReference type="GO" id="GO:0016887">
    <property type="term" value="F:ATP hydrolysis activity"/>
    <property type="evidence" value="ECO:0007669"/>
    <property type="project" value="InterPro"/>
</dbReference>
<accession>A0A430FFU3</accession>
<dbReference type="AlphaFoldDB" id="A0A430FFU3"/>
<dbReference type="RefSeq" id="WP_164514786.1">
    <property type="nucleotide sequence ID" value="NZ_QXGL01000006.1"/>
</dbReference>
<feature type="domain" description="ATPase AAA-type core" evidence="1">
    <location>
        <begin position="236"/>
        <end position="325"/>
    </location>
</feature>
<dbReference type="SUPFAM" id="SSF52540">
    <property type="entry name" value="P-loop containing nucleoside triphosphate hydrolases"/>
    <property type="match status" value="1"/>
</dbReference>
<dbReference type="Proteomes" id="UP000287533">
    <property type="component" value="Unassembled WGS sequence"/>
</dbReference>
<keyword evidence="3" id="KW-1185">Reference proteome</keyword>
<proteinExistence type="predicted"/>
<evidence type="ECO:0000313" key="2">
    <source>
        <dbReference type="EMBL" id="RSX51765.1"/>
    </source>
</evidence>